<dbReference type="PROSITE" id="PS51383">
    <property type="entry name" value="YJEF_C_3"/>
    <property type="match status" value="1"/>
</dbReference>
<comment type="function">
    <text evidence="17">Catalyzes the dehydration of the S-form of NAD(P)HX at the expense of ADP, which is converted to AMP. Together with NAD(P)HX epimerase, which catalyzes the epimerization of the S- and R-forms, the enzyme allows the repair of both epimers of NAD(P)HX, a damaged form of NAD(P)H that is a result of enzymatic or heat-dependent hydration.</text>
</comment>
<feature type="domain" description="YjeF C-terminal" evidence="20">
    <location>
        <begin position="268"/>
        <end position="543"/>
    </location>
</feature>
<dbReference type="GO" id="GO:0005524">
    <property type="term" value="F:ATP binding"/>
    <property type="evidence" value="ECO:0007669"/>
    <property type="project" value="UniProtKB-UniRule"/>
</dbReference>
<comment type="function">
    <text evidence="14 19">Bifunctional enzyme that catalyzes the epimerization of the S- and R-forms of NAD(P)HX and the dehydration of the S-form of NAD(P)HX at the expense of ADP, which is converted to AMP. This allows the repair of both epimers of NAD(P)HX, a damaged form of NAD(P)H that is a result of enzymatic or heat-dependent hydration.</text>
</comment>
<dbReference type="InterPro" id="IPR004443">
    <property type="entry name" value="YjeF_N_dom"/>
</dbReference>
<comment type="catalytic activity">
    <reaction evidence="2 18 19">
        <text>(6R)-NADPHX = (6S)-NADPHX</text>
        <dbReference type="Rhea" id="RHEA:32227"/>
        <dbReference type="ChEBI" id="CHEBI:64076"/>
        <dbReference type="ChEBI" id="CHEBI:64077"/>
        <dbReference type="EC" id="5.1.99.6"/>
    </reaction>
</comment>
<dbReference type="InterPro" id="IPR036652">
    <property type="entry name" value="YjeF_N_dom_sf"/>
</dbReference>
<evidence type="ECO:0000256" key="9">
    <source>
        <dbReference type="ARBA" id="ARBA00022958"/>
    </source>
</evidence>
<evidence type="ECO:0000259" key="21">
    <source>
        <dbReference type="PROSITE" id="PS51385"/>
    </source>
</evidence>
<dbReference type="SUPFAM" id="SSF53613">
    <property type="entry name" value="Ribokinase-like"/>
    <property type="match status" value="1"/>
</dbReference>
<dbReference type="EC" id="5.1.99.6" evidence="19"/>
<protein>
    <recommendedName>
        <fullName evidence="19">Bifunctional NAD(P)H-hydrate repair enzyme</fullName>
    </recommendedName>
    <alternativeName>
        <fullName evidence="19">Nicotinamide nucleotide repair protein</fullName>
    </alternativeName>
    <domain>
        <recommendedName>
            <fullName evidence="19">ADP-dependent (S)-NAD(P)H-hydrate dehydratase</fullName>
            <ecNumber evidence="19">4.2.1.136</ecNumber>
        </recommendedName>
        <alternativeName>
            <fullName evidence="19">ADP-dependent NAD(P)HX dehydratase</fullName>
        </alternativeName>
    </domain>
    <domain>
        <recommendedName>
            <fullName evidence="19">NAD(P)H-hydrate epimerase</fullName>
            <ecNumber evidence="19">5.1.99.6</ecNumber>
        </recommendedName>
    </domain>
</protein>
<dbReference type="Gene3D" id="3.40.1190.20">
    <property type="match status" value="1"/>
</dbReference>
<feature type="binding site" evidence="18">
    <location>
        <begin position="61"/>
        <end position="65"/>
    </location>
    <ligand>
        <name>(6S)-NADPHX</name>
        <dbReference type="ChEBI" id="CHEBI:64076"/>
    </ligand>
</feature>
<dbReference type="PROSITE" id="PS01050">
    <property type="entry name" value="YJEF_C_2"/>
    <property type="match status" value="1"/>
</dbReference>
<dbReference type="Gene3D" id="3.40.50.10260">
    <property type="entry name" value="YjeF N-terminal domain"/>
    <property type="match status" value="1"/>
</dbReference>
<gene>
    <name evidence="17" type="primary">nnrD</name>
    <name evidence="18" type="synonym">nnrE</name>
    <name evidence="22" type="ORF">CUV01_11905</name>
</gene>
<keyword evidence="23" id="KW-1185">Reference proteome</keyword>
<evidence type="ECO:0000256" key="5">
    <source>
        <dbReference type="ARBA" id="ARBA00022723"/>
    </source>
</evidence>
<keyword evidence="7 17" id="KW-0067">ATP-binding</keyword>
<feature type="binding site" evidence="17">
    <location>
        <begin position="458"/>
        <end position="462"/>
    </location>
    <ligand>
        <name>AMP</name>
        <dbReference type="ChEBI" id="CHEBI:456215"/>
    </ligand>
</feature>
<dbReference type="GO" id="GO:0052856">
    <property type="term" value="F:NAD(P)HX epimerase activity"/>
    <property type="evidence" value="ECO:0007669"/>
    <property type="project" value="UniProtKB-UniRule"/>
</dbReference>
<dbReference type="HAMAP" id="MF_01965">
    <property type="entry name" value="NADHX_dehydratase"/>
    <property type="match status" value="1"/>
</dbReference>
<keyword evidence="11 18" id="KW-0413">Isomerase</keyword>
<feature type="binding site" evidence="17">
    <location>
        <position position="488"/>
    </location>
    <ligand>
        <name>AMP</name>
        <dbReference type="ChEBI" id="CHEBI:456215"/>
    </ligand>
</feature>
<evidence type="ECO:0000256" key="11">
    <source>
        <dbReference type="ARBA" id="ARBA00023235"/>
    </source>
</evidence>
<dbReference type="AlphaFoldDB" id="A0A2K9EGD4"/>
<feature type="binding site" evidence="18">
    <location>
        <position position="62"/>
    </location>
    <ligand>
        <name>K(+)</name>
        <dbReference type="ChEBI" id="CHEBI:29103"/>
    </ligand>
</feature>
<feature type="binding site" evidence="18">
    <location>
        <begin position="130"/>
        <end position="136"/>
    </location>
    <ligand>
        <name>(6S)-NADPHX</name>
        <dbReference type="ChEBI" id="CHEBI:64076"/>
    </ligand>
</feature>
<keyword evidence="10 17" id="KW-0520">NAD</keyword>
<evidence type="ECO:0000256" key="6">
    <source>
        <dbReference type="ARBA" id="ARBA00022741"/>
    </source>
</evidence>
<feature type="binding site" evidence="18">
    <location>
        <position position="126"/>
    </location>
    <ligand>
        <name>K(+)</name>
        <dbReference type="ChEBI" id="CHEBI:29103"/>
    </ligand>
</feature>
<dbReference type="GO" id="GO:0052855">
    <property type="term" value="F:ADP-dependent NAD(P)H-hydrate dehydratase activity"/>
    <property type="evidence" value="ECO:0007669"/>
    <property type="project" value="UniProtKB-UniRule"/>
</dbReference>
<dbReference type="EMBL" id="CP025408">
    <property type="protein sequence ID" value="AUH34003.1"/>
    <property type="molecule type" value="Genomic_DNA"/>
</dbReference>
<proteinExistence type="inferred from homology"/>
<dbReference type="CDD" id="cd01171">
    <property type="entry name" value="YXKO-related"/>
    <property type="match status" value="1"/>
</dbReference>
<evidence type="ECO:0000256" key="15">
    <source>
        <dbReference type="ARBA" id="ARBA00048238"/>
    </source>
</evidence>
<comment type="cofactor">
    <cofactor evidence="18 19">
        <name>K(+)</name>
        <dbReference type="ChEBI" id="CHEBI:29103"/>
    </cofactor>
    <text evidence="18 19">Binds 1 potassium ion per subunit.</text>
</comment>
<dbReference type="InterPro" id="IPR017953">
    <property type="entry name" value="Carbohydrate_kinase_pred_CS"/>
</dbReference>
<feature type="binding site" evidence="17">
    <location>
        <position position="303"/>
    </location>
    <ligand>
        <name>(6S)-NADPHX</name>
        <dbReference type="ChEBI" id="CHEBI:64076"/>
    </ligand>
</feature>
<dbReference type="HAMAP" id="MF_01966">
    <property type="entry name" value="NADHX_epimerase"/>
    <property type="match status" value="1"/>
</dbReference>
<dbReference type="InterPro" id="IPR029056">
    <property type="entry name" value="Ribokinase-like"/>
</dbReference>
<dbReference type="Proteomes" id="UP000233742">
    <property type="component" value="Chromosome"/>
</dbReference>
<evidence type="ECO:0000256" key="12">
    <source>
        <dbReference type="ARBA" id="ARBA00023239"/>
    </source>
</evidence>
<dbReference type="Pfam" id="PF01256">
    <property type="entry name" value="Carb_kinase"/>
    <property type="match status" value="1"/>
</dbReference>
<comment type="similarity">
    <text evidence="17">Belongs to the NnrD/CARKD family.</text>
</comment>
<dbReference type="Pfam" id="PF03853">
    <property type="entry name" value="YjeF_N"/>
    <property type="match status" value="1"/>
</dbReference>
<dbReference type="GO" id="GO:0046496">
    <property type="term" value="P:nicotinamide nucleotide metabolic process"/>
    <property type="evidence" value="ECO:0007669"/>
    <property type="project" value="UniProtKB-UniRule"/>
</dbReference>
<keyword evidence="13" id="KW-0511">Multifunctional enzyme</keyword>
<organism evidence="22 23">
    <name type="scientific">Paracoccus tegillarcae</name>
    <dbReference type="NCBI Taxonomy" id="1529068"/>
    <lineage>
        <taxon>Bacteria</taxon>
        <taxon>Pseudomonadati</taxon>
        <taxon>Pseudomonadota</taxon>
        <taxon>Alphaproteobacteria</taxon>
        <taxon>Rhodobacterales</taxon>
        <taxon>Paracoccaceae</taxon>
        <taxon>Paracoccus</taxon>
    </lineage>
</organism>
<dbReference type="NCBIfam" id="TIGR00196">
    <property type="entry name" value="yjeF_cterm"/>
    <property type="match status" value="1"/>
</dbReference>
<evidence type="ECO:0000256" key="3">
    <source>
        <dbReference type="ARBA" id="ARBA00006001"/>
    </source>
</evidence>
<evidence type="ECO:0000313" key="22">
    <source>
        <dbReference type="EMBL" id="AUH34003.1"/>
    </source>
</evidence>
<keyword evidence="6 17" id="KW-0547">Nucleotide-binding</keyword>
<evidence type="ECO:0000256" key="17">
    <source>
        <dbReference type="HAMAP-Rule" id="MF_01965"/>
    </source>
</evidence>
<dbReference type="PANTHER" id="PTHR12592:SF0">
    <property type="entry name" value="ATP-DEPENDENT (S)-NAD(P)H-HYDRATE DEHYDRATASE"/>
    <property type="match status" value="1"/>
</dbReference>
<reference evidence="22 23" key="1">
    <citation type="submission" date="2017-12" db="EMBL/GenBank/DDBJ databases">
        <authorList>
            <person name="Hurst M.R.H."/>
        </authorList>
    </citation>
    <scope>NUCLEOTIDE SEQUENCE [LARGE SCALE GENOMIC DNA]</scope>
    <source>
        <strain evidence="22 23">BM15</strain>
    </source>
</reference>
<comment type="subunit">
    <text evidence="17">Homotetramer.</text>
</comment>
<evidence type="ECO:0000256" key="13">
    <source>
        <dbReference type="ARBA" id="ARBA00023268"/>
    </source>
</evidence>
<dbReference type="InterPro" id="IPR030677">
    <property type="entry name" value="Nnr"/>
</dbReference>
<evidence type="ECO:0000256" key="14">
    <source>
        <dbReference type="ARBA" id="ARBA00025153"/>
    </source>
</evidence>
<accession>A0A2K9EGD4</accession>
<comment type="catalytic activity">
    <reaction evidence="15 17 19">
        <text>(6S)-NADHX + ADP = AMP + phosphate + NADH + H(+)</text>
        <dbReference type="Rhea" id="RHEA:32223"/>
        <dbReference type="ChEBI" id="CHEBI:15378"/>
        <dbReference type="ChEBI" id="CHEBI:43474"/>
        <dbReference type="ChEBI" id="CHEBI:57945"/>
        <dbReference type="ChEBI" id="CHEBI:64074"/>
        <dbReference type="ChEBI" id="CHEBI:456215"/>
        <dbReference type="ChEBI" id="CHEBI:456216"/>
        <dbReference type="EC" id="4.2.1.136"/>
    </reaction>
</comment>
<evidence type="ECO:0000256" key="19">
    <source>
        <dbReference type="PIRNR" id="PIRNR017184"/>
    </source>
</evidence>
<evidence type="ECO:0000256" key="18">
    <source>
        <dbReference type="HAMAP-Rule" id="MF_01966"/>
    </source>
</evidence>
<dbReference type="PROSITE" id="PS51385">
    <property type="entry name" value="YJEF_N"/>
    <property type="match status" value="1"/>
</dbReference>
<feature type="binding site" evidence="18">
    <location>
        <position position="169"/>
    </location>
    <ligand>
        <name>K(+)</name>
        <dbReference type="ChEBI" id="CHEBI:29103"/>
    </ligand>
</feature>
<feature type="binding site" evidence="17">
    <location>
        <position position="489"/>
    </location>
    <ligand>
        <name>(6S)-NADPHX</name>
        <dbReference type="ChEBI" id="CHEBI:64076"/>
    </ligand>
</feature>
<comment type="similarity">
    <text evidence="18">Belongs to the NnrE/AIBP family.</text>
</comment>
<feature type="binding site" evidence="18">
    <location>
        <position position="166"/>
    </location>
    <ligand>
        <name>(6S)-NADPHX</name>
        <dbReference type="ChEBI" id="CHEBI:64076"/>
    </ligand>
</feature>
<dbReference type="GO" id="GO:0046872">
    <property type="term" value="F:metal ion binding"/>
    <property type="evidence" value="ECO:0007669"/>
    <property type="project" value="UniProtKB-UniRule"/>
</dbReference>
<comment type="catalytic activity">
    <reaction evidence="1 18 19">
        <text>(6R)-NADHX = (6S)-NADHX</text>
        <dbReference type="Rhea" id="RHEA:32215"/>
        <dbReference type="ChEBI" id="CHEBI:64074"/>
        <dbReference type="ChEBI" id="CHEBI:64075"/>
        <dbReference type="EC" id="5.1.99.6"/>
    </reaction>
</comment>
<dbReference type="NCBIfam" id="TIGR00197">
    <property type="entry name" value="yjeF_nterm"/>
    <property type="match status" value="1"/>
</dbReference>
<keyword evidence="8 17" id="KW-0521">NADP</keyword>
<keyword evidence="12 17" id="KW-0456">Lyase</keyword>
<dbReference type="GO" id="GO:0110051">
    <property type="term" value="P:metabolite repair"/>
    <property type="evidence" value="ECO:0007669"/>
    <property type="project" value="TreeGrafter"/>
</dbReference>
<evidence type="ECO:0000256" key="8">
    <source>
        <dbReference type="ARBA" id="ARBA00022857"/>
    </source>
</evidence>
<evidence type="ECO:0000259" key="20">
    <source>
        <dbReference type="PROSITE" id="PS51383"/>
    </source>
</evidence>
<dbReference type="KEGG" id="paro:CUV01_11905"/>
<keyword evidence="5 18" id="KW-0479">Metal-binding</keyword>
<evidence type="ECO:0000256" key="4">
    <source>
        <dbReference type="ARBA" id="ARBA00009524"/>
    </source>
</evidence>
<feature type="domain" description="YjeF N-terminal" evidence="21">
    <location>
        <begin position="13"/>
        <end position="230"/>
    </location>
</feature>
<dbReference type="SUPFAM" id="SSF64153">
    <property type="entry name" value="YjeF N-terminal domain-like"/>
    <property type="match status" value="1"/>
</dbReference>
<evidence type="ECO:0000256" key="16">
    <source>
        <dbReference type="ARBA" id="ARBA00049209"/>
    </source>
</evidence>
<evidence type="ECO:0000256" key="2">
    <source>
        <dbReference type="ARBA" id="ARBA00000909"/>
    </source>
</evidence>
<sequence length="545" mass="57310">MLTGTEILTTAQMRAIESAAMASGEVTGLQLMERAGTAVAGQIRLRWPKPGRVTVLCGPGNNGGDGYVIARLLHHAGWQVRVLGMDNSPGADAAEVKRQWAKIGPILPLTEAELRRRGESSDVYVDAIFGTGLTRAPQEDIASILLHMGGWGGDWAYYRPRIVSVDCPSGLCLDSGFFLGQSRVAGDLELRAVMTVAFDSPKPGHLLGLGPDCCGRLVIADIGLAHWRVTQRREIADGKALEVQRPAALTADWPIFDIPDNRRFALAGKKQAEWLTKRHATSDHKFGHGHALVLAGGIARGGAARLAARAALRVGAGLVTLAPPRSAMIDHGGPPDALMRRGIDDAATLDDLLTDGRITALCIGPGCGIDRATALLPSLLKSKRPAVLDADALSALAEIGLTDLHQGCVLTPHLGEFARLFPDLTERLGEKPRTGPAYSKLDAAREAAARSGAVVLLKGPDTVIAAPDGRAIIHSAFDVPWLATAGSGDVLAGLITGLLARGLPPLDAAATGAWLHAAAARRFGPGLIADDLPEQIPAVFRDLRA</sequence>
<comment type="similarity">
    <text evidence="4 19">In the C-terminal section; belongs to the NnrD/CARKD family.</text>
</comment>
<evidence type="ECO:0000256" key="10">
    <source>
        <dbReference type="ARBA" id="ARBA00023027"/>
    </source>
</evidence>
<evidence type="ECO:0000256" key="7">
    <source>
        <dbReference type="ARBA" id="ARBA00022840"/>
    </source>
</evidence>
<comment type="function">
    <text evidence="18">Catalyzes the epimerization of the S- and R-forms of NAD(P)HX, a damaged form of NAD(P)H that is a result of enzymatic or heat-dependent hydration. This is a prerequisite for the S-specific NAD(P)H-hydrate dehydratase to allow the repair of both epimers of NAD(P)HX.</text>
</comment>
<dbReference type="InterPro" id="IPR000631">
    <property type="entry name" value="CARKD"/>
</dbReference>
<comment type="caution">
    <text evidence="18">Lacks conserved residue(s) required for the propagation of feature annotation.</text>
</comment>
<dbReference type="PIRSF" id="PIRSF017184">
    <property type="entry name" value="Nnr"/>
    <property type="match status" value="1"/>
</dbReference>
<comment type="catalytic activity">
    <reaction evidence="16 17 19">
        <text>(6S)-NADPHX + ADP = AMP + phosphate + NADPH + H(+)</text>
        <dbReference type="Rhea" id="RHEA:32235"/>
        <dbReference type="ChEBI" id="CHEBI:15378"/>
        <dbReference type="ChEBI" id="CHEBI:43474"/>
        <dbReference type="ChEBI" id="CHEBI:57783"/>
        <dbReference type="ChEBI" id="CHEBI:64076"/>
        <dbReference type="ChEBI" id="CHEBI:456215"/>
        <dbReference type="ChEBI" id="CHEBI:456216"/>
        <dbReference type="EC" id="4.2.1.136"/>
    </reaction>
</comment>
<feature type="binding site" evidence="17">
    <location>
        <position position="413"/>
    </location>
    <ligand>
        <name>(6S)-NADPHX</name>
        <dbReference type="ChEBI" id="CHEBI:64076"/>
    </ligand>
</feature>
<dbReference type="EC" id="4.2.1.136" evidence="19"/>
<dbReference type="PANTHER" id="PTHR12592">
    <property type="entry name" value="ATP-DEPENDENT (S)-NAD(P)H-HYDRATE DEHYDRATASE FAMILY MEMBER"/>
    <property type="match status" value="1"/>
</dbReference>
<name>A0A2K9EGD4_9RHOB</name>
<feature type="binding site" evidence="17">
    <location>
        <position position="366"/>
    </location>
    <ligand>
        <name>(6S)-NADPHX</name>
        <dbReference type="ChEBI" id="CHEBI:64076"/>
    </ligand>
</feature>
<keyword evidence="9 18" id="KW-0630">Potassium</keyword>
<evidence type="ECO:0000313" key="23">
    <source>
        <dbReference type="Proteomes" id="UP000233742"/>
    </source>
</evidence>
<dbReference type="OrthoDB" id="9806925at2"/>
<dbReference type="RefSeq" id="WP_101460668.1">
    <property type="nucleotide sequence ID" value="NZ_CP025408.1"/>
</dbReference>
<evidence type="ECO:0000256" key="1">
    <source>
        <dbReference type="ARBA" id="ARBA00000013"/>
    </source>
</evidence>
<comment type="cofactor">
    <cofactor evidence="17">
        <name>Mg(2+)</name>
        <dbReference type="ChEBI" id="CHEBI:18420"/>
    </cofactor>
</comment>
<comment type="similarity">
    <text evidence="3 19">In the N-terminal section; belongs to the NnrE/AIBP family.</text>
</comment>